<accession>I1XGC2</accession>
<gene>
    <name evidence="1" type="ordered locus">Q7A_595</name>
</gene>
<protein>
    <submittedName>
        <fullName evidence="1">Uncharacterized protein</fullName>
    </submittedName>
</protein>
<dbReference type="AlphaFoldDB" id="I1XGC2"/>
<organism evidence="1 2">
    <name type="scientific">Methylophaga nitratireducenticrescens</name>
    <dbReference type="NCBI Taxonomy" id="754476"/>
    <lineage>
        <taxon>Bacteria</taxon>
        <taxon>Pseudomonadati</taxon>
        <taxon>Pseudomonadota</taxon>
        <taxon>Gammaproteobacteria</taxon>
        <taxon>Thiotrichales</taxon>
        <taxon>Piscirickettsiaceae</taxon>
        <taxon>Methylophaga</taxon>
    </lineage>
</organism>
<dbReference type="STRING" id="754476.Q7A_595"/>
<reference evidence="1 2" key="2">
    <citation type="journal article" date="2013" name="Int. J. Syst. Evol. Microbiol.">
        <title>Methylophaga nitratireducenticrescens sp. nov. and Methylophaga frappieri sp. nov., isolated from the biofilm of the methanol-fed denitrification system treating the seawater at the Montreal Biodome.</title>
        <authorList>
            <person name="Villeneuve C."/>
            <person name="Martineau C."/>
            <person name="Mauffrey F."/>
            <person name="Villemur R."/>
        </authorList>
    </citation>
    <scope>NUCLEOTIDE SEQUENCE [LARGE SCALE GENOMIC DNA]</scope>
    <source>
        <strain evidence="1 2">JAM1</strain>
    </source>
</reference>
<keyword evidence="2" id="KW-1185">Reference proteome</keyword>
<evidence type="ECO:0000313" key="1">
    <source>
        <dbReference type="EMBL" id="AFI83441.1"/>
    </source>
</evidence>
<dbReference type="PATRIC" id="fig|754476.3.peg.586"/>
<name>I1XGC2_METNJ</name>
<reference evidence="1 2" key="1">
    <citation type="journal article" date="2012" name="J. Bacteriol.">
        <title>Complete genome sequences of Methylophaga sp. strain JAM1 and Methylophaga sp. strain JAM7.</title>
        <authorList>
            <person name="Villeneuve C."/>
            <person name="Martineau C."/>
            <person name="Mauffrey F."/>
            <person name="Villemur R."/>
        </authorList>
    </citation>
    <scope>NUCLEOTIDE SEQUENCE [LARGE SCALE GENOMIC DNA]</scope>
    <source>
        <strain evidence="1 2">JAM1</strain>
    </source>
</reference>
<dbReference type="Proteomes" id="UP000009144">
    <property type="component" value="Chromosome"/>
</dbReference>
<dbReference type="EMBL" id="CP003390">
    <property type="protein sequence ID" value="AFI83441.1"/>
    <property type="molecule type" value="Genomic_DNA"/>
</dbReference>
<evidence type="ECO:0000313" key="2">
    <source>
        <dbReference type="Proteomes" id="UP000009144"/>
    </source>
</evidence>
<dbReference type="HOGENOM" id="CLU_3330014_0_0_6"/>
<sequence>MIEFSLFSHNQLTVVASESFYLNGHLFLSGLPQATMLL</sequence>
<proteinExistence type="predicted"/>